<protein>
    <recommendedName>
        <fullName evidence="3">DUF1826 domain-containing protein</fullName>
    </recommendedName>
</protein>
<proteinExistence type="predicted"/>
<dbReference type="EMBL" id="FLOB01000002">
    <property type="protein sequence ID" value="SBS27725.1"/>
    <property type="molecule type" value="Genomic_DNA"/>
</dbReference>
<dbReference type="STRING" id="1792290.MSP8886_00933"/>
<accession>A0A1A8T8R6</accession>
<evidence type="ECO:0008006" key="3">
    <source>
        <dbReference type="Google" id="ProtNLM"/>
    </source>
</evidence>
<sequence>MNTARQAPLESLEADRTLLSVVKSKEPDVFGDIYQDSFNMVVWKRSLEEVGTYCTSLIASAPQLNIKDQGAPEHIEKLLVRILPDDNNKEIFIKDVRTLMDMFACLFDLSEVGLRLAVLSKAMCPRFHVDNIPCRLITTYLGQGSEWLHDAHAVRSELGHLVKWTEKNTGLASFGTVNQLDAGDVALMKGNTWPTAMGRGVVHRSPSASVDSPRLFLSLDMI</sequence>
<dbReference type="RefSeq" id="WP_083200825.1">
    <property type="nucleotide sequence ID" value="NZ_FLOB01000002.1"/>
</dbReference>
<keyword evidence="2" id="KW-1185">Reference proteome</keyword>
<dbReference type="OrthoDB" id="5342505at2"/>
<name>A0A1A8T8R6_9GAMM</name>
<reference evidence="1 2" key="1">
    <citation type="submission" date="2016-06" db="EMBL/GenBank/DDBJ databases">
        <authorList>
            <person name="Kjaerup R.B."/>
            <person name="Dalgaard T.S."/>
            <person name="Juul-Madsen H.R."/>
        </authorList>
    </citation>
    <scope>NUCLEOTIDE SEQUENCE [LARGE SCALE GENOMIC DNA]</scope>
    <source>
        <strain evidence="1 2">CECT 8886</strain>
    </source>
</reference>
<dbReference type="Proteomes" id="UP000092544">
    <property type="component" value="Unassembled WGS sequence"/>
</dbReference>
<organism evidence="1 2">
    <name type="scientific">Marinomonas spartinae</name>
    <dbReference type="NCBI Taxonomy" id="1792290"/>
    <lineage>
        <taxon>Bacteria</taxon>
        <taxon>Pseudomonadati</taxon>
        <taxon>Pseudomonadota</taxon>
        <taxon>Gammaproteobacteria</taxon>
        <taxon>Oceanospirillales</taxon>
        <taxon>Oceanospirillaceae</taxon>
        <taxon>Marinomonas</taxon>
    </lineage>
</organism>
<evidence type="ECO:0000313" key="2">
    <source>
        <dbReference type="Proteomes" id="UP000092544"/>
    </source>
</evidence>
<dbReference type="Pfam" id="PF08856">
    <property type="entry name" value="DUF1826"/>
    <property type="match status" value="1"/>
</dbReference>
<evidence type="ECO:0000313" key="1">
    <source>
        <dbReference type="EMBL" id="SBS27725.1"/>
    </source>
</evidence>
<dbReference type="InterPro" id="IPR014955">
    <property type="entry name" value="DUF1826"/>
</dbReference>
<dbReference type="AlphaFoldDB" id="A0A1A8T8R6"/>
<gene>
    <name evidence="1" type="ORF">MSP8886_00933</name>
</gene>